<comment type="caution">
    <text evidence="1">The sequence shown here is derived from an EMBL/GenBank/DDBJ whole genome shotgun (WGS) entry which is preliminary data.</text>
</comment>
<name>A0A225VGU9_9STRA</name>
<evidence type="ECO:0000313" key="1">
    <source>
        <dbReference type="EMBL" id="OWZ04801.1"/>
    </source>
</evidence>
<accession>A0A225VGU9</accession>
<dbReference type="Proteomes" id="UP000198211">
    <property type="component" value="Unassembled WGS sequence"/>
</dbReference>
<evidence type="ECO:0000313" key="2">
    <source>
        <dbReference type="Proteomes" id="UP000198211"/>
    </source>
</evidence>
<organism evidence="1 2">
    <name type="scientific">Phytophthora megakarya</name>
    <dbReference type="NCBI Taxonomy" id="4795"/>
    <lineage>
        <taxon>Eukaryota</taxon>
        <taxon>Sar</taxon>
        <taxon>Stramenopiles</taxon>
        <taxon>Oomycota</taxon>
        <taxon>Peronosporomycetes</taxon>
        <taxon>Peronosporales</taxon>
        <taxon>Peronosporaceae</taxon>
        <taxon>Phytophthora</taxon>
    </lineage>
</organism>
<dbReference type="EMBL" id="NBNE01004764">
    <property type="protein sequence ID" value="OWZ04801.1"/>
    <property type="molecule type" value="Genomic_DNA"/>
</dbReference>
<protein>
    <submittedName>
        <fullName evidence="1">Uncharacterized protein</fullName>
    </submittedName>
</protein>
<sequence>MLTVEGNFLPPWCAVLRGRISYRPFVRPKESADLPKRDLFVRLPTRFNVKTDTDGGGAPSYYNDAAFYGHLEQIRDALALLAAVAQIDESGWKFLLEKKYGVKLGKSGQHVYEENCVKNKTKFPLTLETQIIRFCGVNQHTDPSPEYLKALEKVAAFDSKQKFKKIGNNVRIPVHLVFSTSIFKREDLVDGCLDPLK</sequence>
<keyword evidence="2" id="KW-1185">Reference proteome</keyword>
<dbReference type="OrthoDB" id="129399at2759"/>
<reference evidence="2" key="1">
    <citation type="submission" date="2017-03" db="EMBL/GenBank/DDBJ databases">
        <title>Phytopthora megakarya and P. palmivora, two closely related causual agents of cacao black pod achieved similar genome size and gene model numbers by different mechanisms.</title>
        <authorList>
            <person name="Ali S."/>
            <person name="Shao J."/>
            <person name="Larry D.J."/>
            <person name="Kronmiller B."/>
            <person name="Shen D."/>
            <person name="Strem M.D."/>
            <person name="Melnick R.L."/>
            <person name="Guiltinan M.J."/>
            <person name="Tyler B.M."/>
            <person name="Meinhardt L.W."/>
            <person name="Bailey B.A."/>
        </authorList>
    </citation>
    <scope>NUCLEOTIDE SEQUENCE [LARGE SCALE GENOMIC DNA]</scope>
    <source>
        <strain evidence="2">zdho120</strain>
    </source>
</reference>
<proteinExistence type="predicted"/>
<gene>
    <name evidence="1" type="ORF">PHMEG_00023232</name>
</gene>
<dbReference type="AlphaFoldDB" id="A0A225VGU9"/>